<accession>A0A7X2T4G5</accession>
<protein>
    <submittedName>
        <fullName evidence="1">Uncharacterized protein</fullName>
    </submittedName>
</protein>
<gene>
    <name evidence="1" type="ORF">FYJ50_08225</name>
</gene>
<evidence type="ECO:0000313" key="1">
    <source>
        <dbReference type="EMBL" id="MSS02073.1"/>
    </source>
</evidence>
<proteinExistence type="predicted"/>
<name>A0A7X2T4G5_9FIRM</name>
<dbReference type="RefSeq" id="WP_154460945.1">
    <property type="nucleotide sequence ID" value="NZ_JAQYTQ010000074.1"/>
</dbReference>
<reference evidence="1 2" key="1">
    <citation type="submission" date="2019-08" db="EMBL/GenBank/DDBJ databases">
        <title>In-depth cultivation of the pig gut microbiome towards novel bacterial diversity and tailored functional studies.</title>
        <authorList>
            <person name="Wylensek D."/>
            <person name="Hitch T.C.A."/>
            <person name="Clavel T."/>
        </authorList>
    </citation>
    <scope>NUCLEOTIDE SEQUENCE [LARGE SCALE GENOMIC DNA]</scope>
    <source>
        <strain evidence="1 2">LKV-178-WT-2G</strain>
    </source>
</reference>
<evidence type="ECO:0000313" key="2">
    <source>
        <dbReference type="Proteomes" id="UP000470082"/>
    </source>
</evidence>
<sequence>MKIETNLIRQMANQLLSQIQSLSFNNSQLFTNHQKIINDIYNLSNYFSVSCNRWEENEDVLVQTSKGKLNYSHNETGNALGWLFKKNNSLTFSQTIQYQYGNAALSYKALKGNISALKLYANGKIQCRLWKDKQFYPSLQIVAKADASLLSANANLRLGNDKIYARANANGWLGVCYANAKAVLNPGEQSLSLGAGASFLKGSVSCSFHFLSASITLSGTGSIGSVEANLEYSHKNREWEFGSKLGFICGLGFKVKVNY</sequence>
<organism evidence="1 2">
    <name type="scientific">Floccifex porci</name>
    <dbReference type="NCBI Taxonomy" id="2606629"/>
    <lineage>
        <taxon>Bacteria</taxon>
        <taxon>Bacillati</taxon>
        <taxon>Bacillota</taxon>
        <taxon>Erysipelotrichia</taxon>
        <taxon>Erysipelotrichales</taxon>
        <taxon>Erysipelotrichaceae</taxon>
        <taxon>Floccifex</taxon>
    </lineage>
</organism>
<dbReference type="EMBL" id="VUMM01000019">
    <property type="protein sequence ID" value="MSS02073.1"/>
    <property type="molecule type" value="Genomic_DNA"/>
</dbReference>
<dbReference type="AlphaFoldDB" id="A0A7X2T4G5"/>
<comment type="caution">
    <text evidence="1">The sequence shown here is derived from an EMBL/GenBank/DDBJ whole genome shotgun (WGS) entry which is preliminary data.</text>
</comment>
<dbReference type="Proteomes" id="UP000470082">
    <property type="component" value="Unassembled WGS sequence"/>
</dbReference>
<keyword evidence="2" id="KW-1185">Reference proteome</keyword>